<dbReference type="InterPro" id="IPR002035">
    <property type="entry name" value="VWF_A"/>
</dbReference>
<dbReference type="EMBL" id="LBPX01000004">
    <property type="protein sequence ID" value="KKP68296.1"/>
    <property type="molecule type" value="Genomic_DNA"/>
</dbReference>
<dbReference type="InterPro" id="IPR036465">
    <property type="entry name" value="vWFA_dom_sf"/>
</dbReference>
<dbReference type="AlphaFoldDB" id="A0A0G0BWW7"/>
<keyword evidence="1" id="KW-0472">Membrane</keyword>
<name>A0A0G0BWW7_9BACT</name>
<dbReference type="SUPFAM" id="SSF53300">
    <property type="entry name" value="vWA-like"/>
    <property type="match status" value="1"/>
</dbReference>
<dbReference type="PROSITE" id="PS50234">
    <property type="entry name" value="VWFA"/>
    <property type="match status" value="1"/>
</dbReference>
<evidence type="ECO:0000313" key="3">
    <source>
        <dbReference type="EMBL" id="KKP68296.1"/>
    </source>
</evidence>
<dbReference type="CDD" id="cd00198">
    <property type="entry name" value="vWFA"/>
    <property type="match status" value="1"/>
</dbReference>
<reference evidence="3 4" key="1">
    <citation type="journal article" date="2015" name="Nature">
        <title>rRNA introns, odd ribosomes, and small enigmatic genomes across a large radiation of phyla.</title>
        <authorList>
            <person name="Brown C.T."/>
            <person name="Hug L.A."/>
            <person name="Thomas B.C."/>
            <person name="Sharon I."/>
            <person name="Castelle C.J."/>
            <person name="Singh A."/>
            <person name="Wilkins M.J."/>
            <person name="Williams K.H."/>
            <person name="Banfield J.F."/>
        </authorList>
    </citation>
    <scope>NUCLEOTIDE SEQUENCE [LARGE SCALE GENOMIC DNA]</scope>
</reference>
<protein>
    <recommendedName>
        <fullName evidence="2">VWFA domain-containing protein</fullName>
    </recommendedName>
</protein>
<sequence length="346" mass="37565">MQLIKKYFNGQTLKLAGLIGLLFLGAGVLIIPSIMESQQNLSVQRSKAAEPVPSSPPASCDVRFIVSEATPILTPTTIITPTEMPTPTLVLTSIPTPTPVLNCKNLDIALVVDRSSTMNSSETDGRTKLAWAKEAMRIFVESLRDNTSPTSQSTVRVSVDSFGRRGNKDLPEDSVLRLGTLLYPTNVPDPNDYNSILHTPLSSDLNGVVLPAISSVNYILPGTCIQCGLYLANEQLLASTADRRAVILLSDGMSNKVWNGDNPHSSICYQAAVDQANIGRVNGIEFKVLGYGKRDQSPAQIEETTLKRIACADPNDTTCVNNNYAYKPNAYDWVSAYLTILNDLCK</sequence>
<keyword evidence="1" id="KW-1133">Transmembrane helix</keyword>
<dbReference type="Gene3D" id="3.40.50.410">
    <property type="entry name" value="von Willebrand factor, type A domain"/>
    <property type="match status" value="1"/>
</dbReference>
<dbReference type="Proteomes" id="UP000034127">
    <property type="component" value="Unassembled WGS sequence"/>
</dbReference>
<keyword evidence="1" id="KW-0812">Transmembrane</keyword>
<evidence type="ECO:0000313" key="4">
    <source>
        <dbReference type="Proteomes" id="UP000034127"/>
    </source>
</evidence>
<evidence type="ECO:0000256" key="1">
    <source>
        <dbReference type="SAM" id="Phobius"/>
    </source>
</evidence>
<accession>A0A0G0BWW7</accession>
<feature type="domain" description="VWFA" evidence="2">
    <location>
        <begin position="107"/>
        <end position="344"/>
    </location>
</feature>
<evidence type="ECO:0000259" key="2">
    <source>
        <dbReference type="PROSITE" id="PS50234"/>
    </source>
</evidence>
<feature type="transmembrane region" description="Helical" evidence="1">
    <location>
        <begin position="12"/>
        <end position="35"/>
    </location>
</feature>
<comment type="caution">
    <text evidence="3">The sequence shown here is derived from an EMBL/GenBank/DDBJ whole genome shotgun (WGS) entry which is preliminary data.</text>
</comment>
<organism evidence="3 4">
    <name type="scientific">Candidatus Roizmanbacteria bacterium GW2011_GWC2_35_12</name>
    <dbReference type="NCBI Taxonomy" id="1618485"/>
    <lineage>
        <taxon>Bacteria</taxon>
        <taxon>Candidatus Roizmaniibacteriota</taxon>
    </lineage>
</organism>
<proteinExistence type="predicted"/>
<gene>
    <name evidence="3" type="ORF">UR63_C0004G0034</name>
</gene>